<dbReference type="Gramene" id="FCD_00004685-RA">
    <property type="protein sequence ID" value="FCD_00004685-RA:cds"/>
    <property type="gene ID" value="FCD_00004685"/>
</dbReference>
<dbReference type="Gene3D" id="1.10.510.10">
    <property type="entry name" value="Transferase(Phosphotransferase) domain 1"/>
    <property type="match status" value="1"/>
</dbReference>
<proteinExistence type="predicted"/>
<reference evidence="3" key="1">
    <citation type="submission" date="2023-07" db="EMBL/GenBank/DDBJ databases">
        <title>draft genome sequence of fig (Ficus carica).</title>
        <authorList>
            <person name="Takahashi T."/>
            <person name="Nishimura K."/>
        </authorList>
    </citation>
    <scope>NUCLEOTIDE SEQUENCE</scope>
</reference>
<dbReference type="PANTHER" id="PTHR27006">
    <property type="entry name" value="PROMASTIGOTE SURFACE ANTIGEN PROTEIN PSA"/>
    <property type="match status" value="1"/>
</dbReference>
<dbReference type="InterPro" id="IPR021820">
    <property type="entry name" value="S-locus_recpt_kinase_C"/>
</dbReference>
<organism evidence="3 4">
    <name type="scientific">Ficus carica</name>
    <name type="common">Common fig</name>
    <dbReference type="NCBI Taxonomy" id="3494"/>
    <lineage>
        <taxon>Eukaryota</taxon>
        <taxon>Viridiplantae</taxon>
        <taxon>Streptophyta</taxon>
        <taxon>Embryophyta</taxon>
        <taxon>Tracheophyta</taxon>
        <taxon>Spermatophyta</taxon>
        <taxon>Magnoliopsida</taxon>
        <taxon>eudicotyledons</taxon>
        <taxon>Gunneridae</taxon>
        <taxon>Pentapetalae</taxon>
        <taxon>rosids</taxon>
        <taxon>fabids</taxon>
        <taxon>Rosales</taxon>
        <taxon>Moraceae</taxon>
        <taxon>Ficeae</taxon>
        <taxon>Ficus</taxon>
    </lineage>
</organism>
<protein>
    <recommendedName>
        <fullName evidence="2">S-locus receptor kinase C-terminal domain-containing protein</fullName>
    </recommendedName>
</protein>
<keyword evidence="4" id="KW-1185">Reference proteome</keyword>
<sequence>MMLEIVSGKKSISFQYENNTGLTLIGHAWTVLKEGRPFELIDVHLEDSKLNLQEVLHCIHVGPLCVQQCPVDRPNMPSVILMLGSDNELPEPKPPGYFMETDLQERVHSSRKPDSFSKNTMTMTKVKGR</sequence>
<evidence type="ECO:0000313" key="3">
    <source>
        <dbReference type="EMBL" id="GMN71237.1"/>
    </source>
</evidence>
<dbReference type="EMBL" id="BTGU01019008">
    <property type="protein sequence ID" value="GMN71237.1"/>
    <property type="molecule type" value="Genomic_DNA"/>
</dbReference>
<dbReference type="PANTHER" id="PTHR27006:SF587">
    <property type="entry name" value="RECEPTOR-LIKE SERINE_THREONINE-PROTEIN KINASE"/>
    <property type="match status" value="1"/>
</dbReference>
<accession>A0AA88EAN2</accession>
<dbReference type="AlphaFoldDB" id="A0AA88EAN2"/>
<dbReference type="GO" id="GO:0004674">
    <property type="term" value="F:protein serine/threonine kinase activity"/>
    <property type="evidence" value="ECO:0007669"/>
    <property type="project" value="InterPro"/>
</dbReference>
<evidence type="ECO:0000313" key="4">
    <source>
        <dbReference type="Proteomes" id="UP001187192"/>
    </source>
</evidence>
<dbReference type="Proteomes" id="UP001187192">
    <property type="component" value="Unassembled WGS sequence"/>
</dbReference>
<evidence type="ECO:0000259" key="2">
    <source>
        <dbReference type="Pfam" id="PF11883"/>
    </source>
</evidence>
<dbReference type="Pfam" id="PF11883">
    <property type="entry name" value="DUF3403"/>
    <property type="match status" value="1"/>
</dbReference>
<comment type="caution">
    <text evidence="3">The sequence shown here is derived from an EMBL/GenBank/DDBJ whole genome shotgun (WGS) entry which is preliminary data.</text>
</comment>
<evidence type="ECO:0000256" key="1">
    <source>
        <dbReference type="SAM" id="MobiDB-lite"/>
    </source>
</evidence>
<gene>
    <name evidence="3" type="ORF">TIFTF001_055928</name>
</gene>
<name>A0AA88EAN2_FICCA</name>
<feature type="domain" description="S-locus receptor kinase C-terminal" evidence="2">
    <location>
        <begin position="88"/>
        <end position="129"/>
    </location>
</feature>
<feature type="region of interest" description="Disordered" evidence="1">
    <location>
        <begin position="108"/>
        <end position="129"/>
    </location>
</feature>